<dbReference type="Pfam" id="PF16344">
    <property type="entry name" value="FecR_C"/>
    <property type="match status" value="1"/>
</dbReference>
<dbReference type="OrthoDB" id="1112340at2"/>
<feature type="transmembrane region" description="Helical" evidence="1">
    <location>
        <begin position="79"/>
        <end position="101"/>
    </location>
</feature>
<accession>A0A2V3ZT37</accession>
<dbReference type="PANTHER" id="PTHR30273">
    <property type="entry name" value="PERIPLASMIC SIGNAL SENSOR AND SIGMA FACTOR ACTIVATOR FECR-RELATED"/>
    <property type="match status" value="1"/>
</dbReference>
<keyword evidence="1" id="KW-0472">Membrane</keyword>
<proteinExistence type="predicted"/>
<evidence type="ECO:0008006" key="6">
    <source>
        <dbReference type="Google" id="ProtNLM"/>
    </source>
</evidence>
<dbReference type="Gene3D" id="3.55.50.30">
    <property type="match status" value="1"/>
</dbReference>
<comment type="caution">
    <text evidence="4">The sequence shown here is derived from an EMBL/GenBank/DDBJ whole genome shotgun (WGS) entry which is preliminary data.</text>
</comment>
<reference evidence="4 5" key="1">
    <citation type="submission" date="2018-05" db="EMBL/GenBank/DDBJ databases">
        <title>Marinifilum breve JC075T sp. nov., a marine bacterium isolated from Yongle Blue Hole in the South China Sea.</title>
        <authorList>
            <person name="Fu T."/>
        </authorList>
    </citation>
    <scope>NUCLEOTIDE SEQUENCE [LARGE SCALE GENOMIC DNA]</scope>
    <source>
        <strain evidence="4 5">JC075</strain>
    </source>
</reference>
<dbReference type="PANTHER" id="PTHR30273:SF2">
    <property type="entry name" value="PROTEIN FECR"/>
    <property type="match status" value="1"/>
</dbReference>
<dbReference type="Pfam" id="PF04773">
    <property type="entry name" value="FecR"/>
    <property type="match status" value="1"/>
</dbReference>
<dbReference type="GO" id="GO:0016989">
    <property type="term" value="F:sigma factor antagonist activity"/>
    <property type="evidence" value="ECO:0007669"/>
    <property type="project" value="TreeGrafter"/>
</dbReference>
<dbReference type="Gene3D" id="2.60.120.1440">
    <property type="match status" value="1"/>
</dbReference>
<evidence type="ECO:0000313" key="5">
    <source>
        <dbReference type="Proteomes" id="UP000248079"/>
    </source>
</evidence>
<dbReference type="InterPro" id="IPR012373">
    <property type="entry name" value="Ferrdict_sens_TM"/>
</dbReference>
<dbReference type="EMBL" id="QFLI01000008">
    <property type="protein sequence ID" value="PXX97908.1"/>
    <property type="molecule type" value="Genomic_DNA"/>
</dbReference>
<gene>
    <name evidence="4" type="ORF">DF185_16345</name>
</gene>
<keyword evidence="1" id="KW-1133">Transmembrane helix</keyword>
<protein>
    <recommendedName>
        <fullName evidence="6">Anti-sigma factor</fullName>
    </recommendedName>
</protein>
<name>A0A2V3ZT37_9BACT</name>
<dbReference type="PIRSF" id="PIRSF018266">
    <property type="entry name" value="FecR"/>
    <property type="match status" value="1"/>
</dbReference>
<dbReference type="InterPro" id="IPR032508">
    <property type="entry name" value="FecR_C"/>
</dbReference>
<sequence>MNVTDQKYQEIVDYISGDLILEESKSVEAWINSSDENQKIYEKILKKSLFVRWSLKSNQIDTNKELRKFENRLSSRIRYITWFAAAASIAIILGFSIPYLWNQYHENQELISANQIILPGKKGAQLILSTGKRVDIEDQTKQIKEKDGSFIHLDTETGLEYSKSDSTSDRLIYNTLKTARGNEFSMQLADGTRVWLNADSELRYPVQFTGKNRKVYLKGEAYFDVVHDKDKAFIVNSYDQEVKVYGTEFCVNAYSQEEIKTVLVEGSVGVRASPKSAEEKLKPGELSLADMQLGTIEIQKVNVRPYIAWKDGDFVFENESLENIMLRLERWYNVKVFYMNEKCKDFRFSGDMERYADVSSLLYFIQETSNVKFEINKNTIVVMAK</sequence>
<feature type="domain" description="FecR protein" evidence="2">
    <location>
        <begin position="175"/>
        <end position="268"/>
    </location>
</feature>
<keyword evidence="1" id="KW-0812">Transmembrane</keyword>
<dbReference type="RefSeq" id="WP_110361840.1">
    <property type="nucleotide sequence ID" value="NZ_QFLI01000008.1"/>
</dbReference>
<dbReference type="AlphaFoldDB" id="A0A2V3ZT37"/>
<feature type="domain" description="Protein FecR C-terminal" evidence="3">
    <location>
        <begin position="313"/>
        <end position="382"/>
    </location>
</feature>
<keyword evidence="5" id="KW-1185">Reference proteome</keyword>
<evidence type="ECO:0000256" key="1">
    <source>
        <dbReference type="SAM" id="Phobius"/>
    </source>
</evidence>
<dbReference type="FunFam" id="2.60.120.1440:FF:000001">
    <property type="entry name" value="Putative anti-sigma factor"/>
    <property type="match status" value="1"/>
</dbReference>
<evidence type="ECO:0000313" key="4">
    <source>
        <dbReference type="EMBL" id="PXX97908.1"/>
    </source>
</evidence>
<evidence type="ECO:0000259" key="2">
    <source>
        <dbReference type="Pfam" id="PF04773"/>
    </source>
</evidence>
<dbReference type="InterPro" id="IPR006860">
    <property type="entry name" value="FecR"/>
</dbReference>
<organism evidence="4 5">
    <name type="scientific">Marinifilum breve</name>
    <dbReference type="NCBI Taxonomy" id="2184082"/>
    <lineage>
        <taxon>Bacteria</taxon>
        <taxon>Pseudomonadati</taxon>
        <taxon>Bacteroidota</taxon>
        <taxon>Bacteroidia</taxon>
        <taxon>Marinilabiliales</taxon>
        <taxon>Marinifilaceae</taxon>
    </lineage>
</organism>
<dbReference type="Proteomes" id="UP000248079">
    <property type="component" value="Unassembled WGS sequence"/>
</dbReference>
<evidence type="ECO:0000259" key="3">
    <source>
        <dbReference type="Pfam" id="PF16344"/>
    </source>
</evidence>